<gene>
    <name evidence="1" type="ORF">B1R32_103160</name>
</gene>
<keyword evidence="2" id="KW-1185">Reference proteome</keyword>
<protein>
    <submittedName>
        <fullName evidence="1">Uncharacterized protein</fullName>
    </submittedName>
</protein>
<dbReference type="Proteomes" id="UP000237684">
    <property type="component" value="Unassembled WGS sequence"/>
</dbReference>
<comment type="caution">
    <text evidence="1">The sequence shown here is derived from an EMBL/GenBank/DDBJ whole genome shotgun (WGS) entry which is preliminary data.</text>
</comment>
<dbReference type="RefSeq" id="WP_105482767.1">
    <property type="nucleotide sequence ID" value="NZ_NIGF01000003.1"/>
</dbReference>
<dbReference type="EMBL" id="NIGF01000003">
    <property type="protein sequence ID" value="PQV64893.1"/>
    <property type="molecule type" value="Genomic_DNA"/>
</dbReference>
<proteinExistence type="predicted"/>
<evidence type="ECO:0000313" key="1">
    <source>
        <dbReference type="EMBL" id="PQV64893.1"/>
    </source>
</evidence>
<dbReference type="InParanoid" id="A0A2S8SVS5"/>
<dbReference type="AlphaFoldDB" id="A0A2S8SVS5"/>
<reference evidence="1 2" key="1">
    <citation type="journal article" date="2018" name="Syst. Appl. Microbiol.">
        <title>Abditibacterium utsteinense sp. nov., the first cultivated member of candidate phylum FBP, isolated from ice-free Antarctic soil samples.</title>
        <authorList>
            <person name="Tahon G."/>
            <person name="Tytgat B."/>
            <person name="Lebbe L."/>
            <person name="Carlier A."/>
            <person name="Willems A."/>
        </authorList>
    </citation>
    <scope>NUCLEOTIDE SEQUENCE [LARGE SCALE GENOMIC DNA]</scope>
    <source>
        <strain evidence="1 2">LMG 29911</strain>
    </source>
</reference>
<accession>A0A2S8SVS5</accession>
<organism evidence="1 2">
    <name type="scientific">Abditibacterium utsteinense</name>
    <dbReference type="NCBI Taxonomy" id="1960156"/>
    <lineage>
        <taxon>Bacteria</taxon>
        <taxon>Pseudomonadati</taxon>
        <taxon>Abditibacteriota</taxon>
        <taxon>Abditibacteriia</taxon>
        <taxon>Abditibacteriales</taxon>
        <taxon>Abditibacteriaceae</taxon>
        <taxon>Abditibacterium</taxon>
    </lineage>
</organism>
<name>A0A2S8SVS5_9BACT</name>
<evidence type="ECO:0000313" key="2">
    <source>
        <dbReference type="Proteomes" id="UP000237684"/>
    </source>
</evidence>
<sequence length="155" mass="16670">MDSAQQWGLPAGFAPVRYTISDEVKSALRARLTPGDPVVVSIANESDTVSIVATPSRLFTIKTGSLGAGAAGVLVREYPWEGVFDIVATPMTHNLKIALHFRSNDNRTVEVGRRAALAKPAVENLMPFESAGGTEVFRALLQIWNARRAAPDPLT</sequence>